<dbReference type="GO" id="GO:0000155">
    <property type="term" value="F:phosphorelay sensor kinase activity"/>
    <property type="evidence" value="ECO:0007669"/>
    <property type="project" value="InterPro"/>
</dbReference>
<keyword evidence="5" id="KW-0547">Nucleotide-binding</keyword>
<dbReference type="Pfam" id="PF00512">
    <property type="entry name" value="HisKA"/>
    <property type="match status" value="1"/>
</dbReference>
<dbReference type="GO" id="GO:0005524">
    <property type="term" value="F:ATP binding"/>
    <property type="evidence" value="ECO:0007669"/>
    <property type="project" value="UniProtKB-KW"/>
</dbReference>
<sequence>MKKPTNKGLYAPIALILLLTISGIIFTLASFHTSQEKAVKSAEVQLAQINHSAIELIKEKIFSYQCLLDKYSGQIKNEELASDLSDVSISKNQKAAIGIFLFSSNGQLIHQYKFQSAFTDIPKTLTADPLFSTALSENTIENGDVYFHQHHAYINLYQQVSLASKKQVLLVMPLDLQQIYQTNISKGSAGIGYTMVKNAEMKIIMHPSQEQIGLTVVDDRKEKFPTFDFASLEQLEKEQLKHKKGSLTYYSYWWTKKHPKQVIKISSYEWFTVGNARLIAASNEDYYERNGLLLQDNLITLGLLMFLLVIIFLLTVSIRYYVKRNETYLENIRLQERQLLLQEKYELEKSILQESKLETIGLLTTTIVHDMNNFLTPMIGNLQLLIEERQEDEQLTEDLKEIYQSAEKGLQLSTNVLRFSKVHSGEQSVHQVSETVQEAIQTIRILLPKTIILDTELSANGSSRFEKEDLQIVLYNLIMNAYQAKNDAHIHITSKKCAELSKCMTDIPVSQQGKNWVFIKIADNGPGIPEEIRDKIFTPFFTTKTTAGGTGLGLFIVASLVRKNDWLLRVKSNKEGTIFHLAIPIQKNSINTLI</sequence>
<dbReference type="InterPro" id="IPR004358">
    <property type="entry name" value="Sig_transdc_His_kin-like_C"/>
</dbReference>
<proteinExistence type="predicted"/>
<dbReference type="RefSeq" id="WP_002335106.1">
    <property type="nucleotide sequence ID" value="NZ_KB029692.1"/>
</dbReference>
<dbReference type="AlphaFoldDB" id="A0A828ZQZ6"/>
<dbReference type="CDD" id="cd00082">
    <property type="entry name" value="HisKA"/>
    <property type="match status" value="1"/>
</dbReference>
<evidence type="ECO:0000256" key="7">
    <source>
        <dbReference type="ARBA" id="ARBA00022840"/>
    </source>
</evidence>
<dbReference type="PRINTS" id="PR00344">
    <property type="entry name" value="BCTRLSENSOR"/>
</dbReference>
<organism evidence="11 12">
    <name type="scientific">Enterococcus faecium EnGen0003</name>
    <dbReference type="NCBI Taxonomy" id="1138901"/>
    <lineage>
        <taxon>Bacteria</taxon>
        <taxon>Bacillati</taxon>
        <taxon>Bacillota</taxon>
        <taxon>Bacilli</taxon>
        <taxon>Lactobacillales</taxon>
        <taxon>Enterococcaceae</taxon>
        <taxon>Enterococcus</taxon>
    </lineage>
</organism>
<evidence type="ECO:0000256" key="8">
    <source>
        <dbReference type="ARBA" id="ARBA00023012"/>
    </source>
</evidence>
<dbReference type="PANTHER" id="PTHR43065:SF46">
    <property type="entry name" value="C4-DICARBOXYLATE TRANSPORT SENSOR PROTEIN DCTB"/>
    <property type="match status" value="1"/>
</dbReference>
<name>A0A828ZQZ6_ENTFC</name>
<reference evidence="11 12" key="1">
    <citation type="submission" date="2012-12" db="EMBL/GenBank/DDBJ databases">
        <title>The Genome Sequence of Enterococcus faecium E1590.</title>
        <authorList>
            <consortium name="The Broad Institute Genome Sequencing Platform"/>
            <consortium name="The Broad Institute Genome Sequencing Center for Infectious Disease"/>
            <person name="Earl A.M."/>
            <person name="Gilmore M.S."/>
            <person name="van Schaik W."/>
            <person name="Lebreton F."/>
            <person name="Willems R.J."/>
            <person name="Walker B."/>
            <person name="Young S.K."/>
            <person name="Zeng Q."/>
            <person name="Gargeya S."/>
            <person name="Fitzgerald M."/>
            <person name="Haas B."/>
            <person name="Abouelleil A."/>
            <person name="Alvarado L."/>
            <person name="Arachchi H.M."/>
            <person name="Berlin A.M."/>
            <person name="Chapman S.B."/>
            <person name="Dewar J."/>
            <person name="Goldberg J."/>
            <person name="Griggs A."/>
            <person name="Gujja S."/>
            <person name="Hansen M."/>
            <person name="Howarth C."/>
            <person name="Imamovic A."/>
            <person name="Larimer J."/>
            <person name="McCowan C."/>
            <person name="Murphy C."/>
            <person name="Neiman D."/>
            <person name="Pearson M."/>
            <person name="Priest M."/>
            <person name="Roberts A."/>
            <person name="Saif S."/>
            <person name="Shea T."/>
            <person name="Sisk P."/>
            <person name="Sykes S."/>
            <person name="Wortman J."/>
            <person name="Nusbaum C."/>
            <person name="Birren B."/>
        </authorList>
    </citation>
    <scope>NUCLEOTIDE SEQUENCE [LARGE SCALE GENOMIC DNA]</scope>
    <source>
        <strain evidence="11 12">E1590</strain>
    </source>
</reference>
<dbReference type="PROSITE" id="PS50109">
    <property type="entry name" value="HIS_KIN"/>
    <property type="match status" value="1"/>
</dbReference>
<keyword evidence="7" id="KW-0067">ATP-binding</keyword>
<dbReference type="Gene3D" id="1.10.287.130">
    <property type="match status" value="1"/>
</dbReference>
<accession>A0A828ZQZ6</accession>
<dbReference type="CDD" id="cd00075">
    <property type="entry name" value="HATPase"/>
    <property type="match status" value="1"/>
</dbReference>
<keyword evidence="6" id="KW-0418">Kinase</keyword>
<dbReference type="SMART" id="SM00388">
    <property type="entry name" value="HisKA"/>
    <property type="match status" value="1"/>
</dbReference>
<dbReference type="SMART" id="SM00387">
    <property type="entry name" value="HATPase_c"/>
    <property type="match status" value="1"/>
</dbReference>
<dbReference type="EMBL" id="AHXC01000005">
    <property type="protein sequence ID" value="ELB02105.1"/>
    <property type="molecule type" value="Genomic_DNA"/>
</dbReference>
<gene>
    <name evidence="11" type="ORF">OIE_04531</name>
</gene>
<dbReference type="InterPro" id="IPR003594">
    <property type="entry name" value="HATPase_dom"/>
</dbReference>
<evidence type="ECO:0000256" key="1">
    <source>
        <dbReference type="ARBA" id="ARBA00000085"/>
    </source>
</evidence>
<dbReference type="SUPFAM" id="SSF47384">
    <property type="entry name" value="Homodimeric domain of signal transducing histidine kinase"/>
    <property type="match status" value="1"/>
</dbReference>
<dbReference type="Pfam" id="PF02518">
    <property type="entry name" value="HATPase_c"/>
    <property type="match status" value="1"/>
</dbReference>
<evidence type="ECO:0000313" key="11">
    <source>
        <dbReference type="EMBL" id="ELB02105.1"/>
    </source>
</evidence>
<keyword evidence="9" id="KW-0812">Transmembrane</keyword>
<evidence type="ECO:0000256" key="3">
    <source>
        <dbReference type="ARBA" id="ARBA00022553"/>
    </source>
</evidence>
<dbReference type="Proteomes" id="UP000010553">
    <property type="component" value="Unassembled WGS sequence"/>
</dbReference>
<evidence type="ECO:0000256" key="5">
    <source>
        <dbReference type="ARBA" id="ARBA00022741"/>
    </source>
</evidence>
<keyword evidence="4" id="KW-0808">Transferase</keyword>
<keyword evidence="8" id="KW-0902">Two-component regulatory system</keyword>
<evidence type="ECO:0000256" key="9">
    <source>
        <dbReference type="SAM" id="Phobius"/>
    </source>
</evidence>
<dbReference type="SUPFAM" id="SSF55874">
    <property type="entry name" value="ATPase domain of HSP90 chaperone/DNA topoisomerase II/histidine kinase"/>
    <property type="match status" value="1"/>
</dbReference>
<feature type="transmembrane region" description="Helical" evidence="9">
    <location>
        <begin position="9"/>
        <end position="31"/>
    </location>
</feature>
<evidence type="ECO:0000259" key="10">
    <source>
        <dbReference type="PROSITE" id="PS50109"/>
    </source>
</evidence>
<dbReference type="PANTHER" id="PTHR43065">
    <property type="entry name" value="SENSOR HISTIDINE KINASE"/>
    <property type="match status" value="1"/>
</dbReference>
<keyword evidence="9" id="KW-1133">Transmembrane helix</keyword>
<feature type="domain" description="Histidine kinase" evidence="10">
    <location>
        <begin position="366"/>
        <end position="587"/>
    </location>
</feature>
<keyword evidence="3" id="KW-0597">Phosphoprotein</keyword>
<comment type="caution">
    <text evidence="11">The sequence shown here is derived from an EMBL/GenBank/DDBJ whole genome shotgun (WGS) entry which is preliminary data.</text>
</comment>
<evidence type="ECO:0000256" key="2">
    <source>
        <dbReference type="ARBA" id="ARBA00012438"/>
    </source>
</evidence>
<dbReference type="Gene3D" id="3.30.565.10">
    <property type="entry name" value="Histidine kinase-like ATPase, C-terminal domain"/>
    <property type="match status" value="1"/>
</dbReference>
<dbReference type="InterPro" id="IPR005467">
    <property type="entry name" value="His_kinase_dom"/>
</dbReference>
<evidence type="ECO:0000256" key="4">
    <source>
        <dbReference type="ARBA" id="ARBA00022679"/>
    </source>
</evidence>
<dbReference type="InterPro" id="IPR036890">
    <property type="entry name" value="HATPase_C_sf"/>
</dbReference>
<keyword evidence="9" id="KW-0472">Membrane</keyword>
<feature type="transmembrane region" description="Helical" evidence="9">
    <location>
        <begin position="298"/>
        <end position="322"/>
    </location>
</feature>
<evidence type="ECO:0000256" key="6">
    <source>
        <dbReference type="ARBA" id="ARBA00022777"/>
    </source>
</evidence>
<evidence type="ECO:0000313" key="12">
    <source>
        <dbReference type="Proteomes" id="UP000010553"/>
    </source>
</evidence>
<protein>
    <recommendedName>
        <fullName evidence="2">histidine kinase</fullName>
        <ecNumber evidence="2">2.7.13.3</ecNumber>
    </recommendedName>
</protein>
<comment type="catalytic activity">
    <reaction evidence="1">
        <text>ATP + protein L-histidine = ADP + protein N-phospho-L-histidine.</text>
        <dbReference type="EC" id="2.7.13.3"/>
    </reaction>
</comment>
<dbReference type="EC" id="2.7.13.3" evidence="2"/>
<dbReference type="InterPro" id="IPR003661">
    <property type="entry name" value="HisK_dim/P_dom"/>
</dbReference>
<dbReference type="InterPro" id="IPR036097">
    <property type="entry name" value="HisK_dim/P_sf"/>
</dbReference>